<sequence>MKYNIQLQLFADAEKTEKATPKKRKDAREEGQILQSREISSAFILLLSFLGIKIFGKYMFENLMKFMSYTFSLIENLDGLFVMDNMRVNFLSIIAIFLKVTAPVVLVAFAAGLMANYMQIGFLFTTKPLKPKLNRINPIEGFKRIFSKRALMELLKSSLKILIIGYATYGFFKKKINTILNLGNMEIEDMLVNFSKLSFEFGMRIVGVLFFLAVLDYFYQWREYEKNLMMTKQELKEEYKQTEGDPIVKSKIREIQRKMAFSRMMQDVPKADVIITNPTHIAVALKYDKDLYIAPFIVAKGVDLIAENIKKVAGENSIPIVENKPLARTIYETVEIGDMIPENLYEAVAEVLAYVYSMKDEI</sequence>
<dbReference type="InterPro" id="IPR006136">
    <property type="entry name" value="FlhB"/>
</dbReference>
<dbReference type="GO" id="GO:0005886">
    <property type="term" value="C:plasma membrane"/>
    <property type="evidence" value="ECO:0007669"/>
    <property type="project" value="UniProtKB-SubCell"/>
</dbReference>
<evidence type="ECO:0000256" key="1">
    <source>
        <dbReference type="ARBA" id="ARBA00004651"/>
    </source>
</evidence>
<dbReference type="InterPro" id="IPR006135">
    <property type="entry name" value="T3SS_substrate_exporter"/>
</dbReference>
<dbReference type="PANTHER" id="PTHR30531">
    <property type="entry name" value="FLAGELLAR BIOSYNTHETIC PROTEIN FLHB"/>
    <property type="match status" value="1"/>
</dbReference>
<dbReference type="NCBIfam" id="TIGR00328">
    <property type="entry name" value="flhB"/>
    <property type="match status" value="1"/>
</dbReference>
<dbReference type="OrthoDB" id="9807950at2"/>
<dbReference type="InterPro" id="IPR029025">
    <property type="entry name" value="T3SS_substrate_exporter_C"/>
</dbReference>
<feature type="transmembrane region" description="Helical" evidence="12">
    <location>
        <begin position="90"/>
        <end position="115"/>
    </location>
</feature>
<dbReference type="Proteomes" id="UP000184389">
    <property type="component" value="Unassembled WGS sequence"/>
</dbReference>
<evidence type="ECO:0000256" key="8">
    <source>
        <dbReference type="ARBA" id="ARBA00022927"/>
    </source>
</evidence>
<gene>
    <name evidence="12" type="primary">flhB</name>
    <name evidence="13" type="ORF">SAMN02745180_01669</name>
</gene>
<keyword evidence="6 12" id="KW-0812">Transmembrane</keyword>
<evidence type="ECO:0000256" key="12">
    <source>
        <dbReference type="RuleBase" id="RU364091"/>
    </source>
</evidence>
<dbReference type="GO" id="GO:0044780">
    <property type="term" value="P:bacterial-type flagellum assembly"/>
    <property type="evidence" value="ECO:0007669"/>
    <property type="project" value="InterPro"/>
</dbReference>
<protein>
    <recommendedName>
        <fullName evidence="3 12">Flagellar biosynthetic protein FlhB</fullName>
    </recommendedName>
</protein>
<evidence type="ECO:0000256" key="5">
    <source>
        <dbReference type="ARBA" id="ARBA00022475"/>
    </source>
</evidence>
<organism evidence="13 14">
    <name type="scientific">Sporanaerobacter acetigenes DSM 13106</name>
    <dbReference type="NCBI Taxonomy" id="1123281"/>
    <lineage>
        <taxon>Bacteria</taxon>
        <taxon>Bacillati</taxon>
        <taxon>Bacillota</taxon>
        <taxon>Tissierellia</taxon>
        <taxon>Tissierellales</taxon>
        <taxon>Sporanaerobacteraceae</taxon>
        <taxon>Sporanaerobacter</taxon>
    </lineage>
</organism>
<keyword evidence="9 12" id="KW-1133">Transmembrane helix</keyword>
<dbReference type="AlphaFoldDB" id="A0A1M5XI70"/>
<keyword evidence="13" id="KW-0969">Cilium</keyword>
<keyword evidence="5 12" id="KW-1003">Cell membrane</keyword>
<dbReference type="FunFam" id="3.40.1690.10:FF:000001">
    <property type="entry name" value="Flagellar biosynthetic protein FlhB"/>
    <property type="match status" value="1"/>
</dbReference>
<keyword evidence="14" id="KW-1185">Reference proteome</keyword>
<comment type="function">
    <text evidence="12">Required for formation of the rod structure in the basal body of the flagellar apparatus. Together with FliI and FliH, may constitute the export apparatus of flagellin.</text>
</comment>
<dbReference type="SUPFAM" id="SSF160544">
    <property type="entry name" value="EscU C-terminal domain-like"/>
    <property type="match status" value="1"/>
</dbReference>
<feature type="transmembrane region" description="Helical" evidence="12">
    <location>
        <begin position="154"/>
        <end position="172"/>
    </location>
</feature>
<dbReference type="EMBL" id="FQXR01000007">
    <property type="protein sequence ID" value="SHH99449.1"/>
    <property type="molecule type" value="Genomic_DNA"/>
</dbReference>
<reference evidence="13 14" key="1">
    <citation type="submission" date="2016-11" db="EMBL/GenBank/DDBJ databases">
        <authorList>
            <person name="Jaros S."/>
            <person name="Januszkiewicz K."/>
            <person name="Wedrychowicz H."/>
        </authorList>
    </citation>
    <scope>NUCLEOTIDE SEQUENCE [LARGE SCALE GENOMIC DNA]</scope>
    <source>
        <strain evidence="13 14">DSM 13106</strain>
    </source>
</reference>
<dbReference type="Gene3D" id="6.10.250.2080">
    <property type="match status" value="1"/>
</dbReference>
<dbReference type="PANTHER" id="PTHR30531:SF12">
    <property type="entry name" value="FLAGELLAR BIOSYNTHETIC PROTEIN FLHB"/>
    <property type="match status" value="1"/>
</dbReference>
<accession>A0A1M5XI70</accession>
<evidence type="ECO:0000256" key="7">
    <source>
        <dbReference type="ARBA" id="ARBA00022795"/>
    </source>
</evidence>
<keyword evidence="13" id="KW-0966">Cell projection</keyword>
<dbReference type="PRINTS" id="PR00950">
    <property type="entry name" value="TYPE3IMSPROT"/>
</dbReference>
<evidence type="ECO:0000256" key="10">
    <source>
        <dbReference type="ARBA" id="ARBA00023136"/>
    </source>
</evidence>
<proteinExistence type="inferred from homology"/>
<keyword evidence="7 12" id="KW-1005">Bacterial flagellum biogenesis</keyword>
<feature type="transmembrane region" description="Helical" evidence="12">
    <location>
        <begin position="42"/>
        <end position="60"/>
    </location>
</feature>
<keyword evidence="13" id="KW-0282">Flagellum</keyword>
<evidence type="ECO:0000256" key="11">
    <source>
        <dbReference type="ARBA" id="ARBA00023225"/>
    </source>
</evidence>
<dbReference type="Gene3D" id="3.40.1690.10">
    <property type="entry name" value="secretion proteins EscU"/>
    <property type="match status" value="1"/>
</dbReference>
<evidence type="ECO:0000256" key="3">
    <source>
        <dbReference type="ARBA" id="ARBA00021622"/>
    </source>
</evidence>
<keyword evidence="8 12" id="KW-0653">Protein transport</keyword>
<dbReference type="GO" id="GO:0009306">
    <property type="term" value="P:protein secretion"/>
    <property type="evidence" value="ECO:0007669"/>
    <property type="project" value="InterPro"/>
</dbReference>
<dbReference type="RefSeq" id="WP_072744340.1">
    <property type="nucleotide sequence ID" value="NZ_FQXR01000007.1"/>
</dbReference>
<name>A0A1M5XI70_9FIRM</name>
<evidence type="ECO:0000313" key="13">
    <source>
        <dbReference type="EMBL" id="SHH99449.1"/>
    </source>
</evidence>
<evidence type="ECO:0000256" key="6">
    <source>
        <dbReference type="ARBA" id="ARBA00022692"/>
    </source>
</evidence>
<evidence type="ECO:0000313" key="14">
    <source>
        <dbReference type="Proteomes" id="UP000184389"/>
    </source>
</evidence>
<evidence type="ECO:0000256" key="9">
    <source>
        <dbReference type="ARBA" id="ARBA00022989"/>
    </source>
</evidence>
<keyword evidence="11 12" id="KW-1006">Bacterial flagellum protein export</keyword>
<comment type="similarity">
    <text evidence="2 12">Belongs to the type III secretion exporter family.</text>
</comment>
<feature type="transmembrane region" description="Helical" evidence="12">
    <location>
        <begin position="201"/>
        <end position="219"/>
    </location>
</feature>
<dbReference type="STRING" id="1123281.SAMN02745180_01669"/>
<keyword evidence="4 12" id="KW-0813">Transport</keyword>
<keyword evidence="10 12" id="KW-0472">Membrane</keyword>
<evidence type="ECO:0000256" key="4">
    <source>
        <dbReference type="ARBA" id="ARBA00022448"/>
    </source>
</evidence>
<dbReference type="Pfam" id="PF01312">
    <property type="entry name" value="Bac_export_2"/>
    <property type="match status" value="1"/>
</dbReference>
<comment type="subcellular location">
    <subcellularLocation>
        <location evidence="1">Cell membrane</location>
        <topology evidence="1">Multi-pass membrane protein</topology>
    </subcellularLocation>
</comment>
<evidence type="ECO:0000256" key="2">
    <source>
        <dbReference type="ARBA" id="ARBA00010690"/>
    </source>
</evidence>